<protein>
    <submittedName>
        <fullName evidence="2">Uncharacterized protein</fullName>
    </submittedName>
</protein>
<reference evidence="2" key="2">
    <citation type="submission" date="2020-07" db="EMBL/GenBank/DDBJ databases">
        <authorList>
            <person name="Vera ALvarez R."/>
            <person name="Arias-Moreno D.M."/>
            <person name="Jimenez-Jacinto V."/>
            <person name="Jimenez-Bremont J.F."/>
            <person name="Swaminathan K."/>
            <person name="Moose S.P."/>
            <person name="Guerrero-Gonzalez M.L."/>
            <person name="Marino-Ramirez L."/>
            <person name="Landsman D."/>
            <person name="Rodriguez-Kessler M."/>
            <person name="Delgado-Sanchez P."/>
        </authorList>
    </citation>
    <scope>NUCLEOTIDE SEQUENCE</scope>
    <source>
        <tissue evidence="2">Cladode</tissue>
    </source>
</reference>
<name>A0A7C8YNR1_OPUST</name>
<feature type="chain" id="PRO_5033586671" evidence="1">
    <location>
        <begin position="22"/>
        <end position="112"/>
    </location>
</feature>
<organism evidence="2">
    <name type="scientific">Opuntia streptacantha</name>
    <name type="common">Prickly pear cactus</name>
    <name type="synonym">Opuntia cardona</name>
    <dbReference type="NCBI Taxonomy" id="393608"/>
    <lineage>
        <taxon>Eukaryota</taxon>
        <taxon>Viridiplantae</taxon>
        <taxon>Streptophyta</taxon>
        <taxon>Embryophyta</taxon>
        <taxon>Tracheophyta</taxon>
        <taxon>Spermatophyta</taxon>
        <taxon>Magnoliopsida</taxon>
        <taxon>eudicotyledons</taxon>
        <taxon>Gunneridae</taxon>
        <taxon>Pentapetalae</taxon>
        <taxon>Caryophyllales</taxon>
        <taxon>Cactineae</taxon>
        <taxon>Cactaceae</taxon>
        <taxon>Opuntioideae</taxon>
        <taxon>Opuntia</taxon>
    </lineage>
</organism>
<accession>A0A7C8YNR1</accession>
<dbReference type="EMBL" id="GISG01039127">
    <property type="protein sequence ID" value="MBA4622515.1"/>
    <property type="molecule type" value="Transcribed_RNA"/>
</dbReference>
<dbReference type="EMBL" id="GISG01039129">
    <property type="protein sequence ID" value="MBA4622517.1"/>
    <property type="molecule type" value="Transcribed_RNA"/>
</dbReference>
<keyword evidence="1" id="KW-0732">Signal</keyword>
<dbReference type="AlphaFoldDB" id="A0A7C8YNR1"/>
<evidence type="ECO:0000313" key="2">
    <source>
        <dbReference type="EMBL" id="MBA4622515.1"/>
    </source>
</evidence>
<proteinExistence type="predicted"/>
<feature type="signal peptide" evidence="1">
    <location>
        <begin position="1"/>
        <end position="21"/>
    </location>
</feature>
<evidence type="ECO:0000256" key="1">
    <source>
        <dbReference type="SAM" id="SignalP"/>
    </source>
</evidence>
<sequence>MTSNSSCLHFLLVCTLHMIEQLKLHKSKQFYEKIREKKTYSPHKRKRAILKDNRFPPIGGARDSLLLSQFQRKWMRLNSSNVQQRNSCSQGNKIKIQKSIFNTRYFGTENFF</sequence>
<reference evidence="2" key="1">
    <citation type="journal article" date="2013" name="J. Plant Res.">
        <title>Effect of fungi and light on seed germination of three Opuntia species from semiarid lands of central Mexico.</title>
        <authorList>
            <person name="Delgado-Sanchez P."/>
            <person name="Jimenez-Bremont J.F."/>
            <person name="Guerrero-Gonzalez Mde L."/>
            <person name="Flores J."/>
        </authorList>
    </citation>
    <scope>NUCLEOTIDE SEQUENCE</scope>
    <source>
        <tissue evidence="2">Cladode</tissue>
    </source>
</reference>